<evidence type="ECO:0000256" key="4">
    <source>
        <dbReference type="ARBA" id="ARBA00023136"/>
    </source>
</evidence>
<dbReference type="RefSeq" id="WP_082869446.1">
    <property type="nucleotide sequence ID" value="NZ_LSTQ01000010.1"/>
</dbReference>
<dbReference type="Pfam" id="PF00664">
    <property type="entry name" value="ABC_membrane"/>
    <property type="match status" value="1"/>
</dbReference>
<proteinExistence type="predicted"/>
<dbReference type="PROSITE" id="PS50929">
    <property type="entry name" value="ABC_TM1F"/>
    <property type="match status" value="1"/>
</dbReference>
<keyword evidence="8" id="KW-1185">Reference proteome</keyword>
<feature type="transmembrane region" description="Helical" evidence="5">
    <location>
        <begin position="302"/>
        <end position="324"/>
    </location>
</feature>
<keyword evidence="4 5" id="KW-0472">Membrane</keyword>
<dbReference type="EMBL" id="LSTQ01000010">
    <property type="protein sequence ID" value="OAH29978.1"/>
    <property type="molecule type" value="Genomic_DNA"/>
</dbReference>
<dbReference type="GO" id="GO:0005886">
    <property type="term" value="C:plasma membrane"/>
    <property type="evidence" value="ECO:0007669"/>
    <property type="project" value="UniProtKB-SubCell"/>
</dbReference>
<dbReference type="GO" id="GO:0005524">
    <property type="term" value="F:ATP binding"/>
    <property type="evidence" value="ECO:0007669"/>
    <property type="project" value="InterPro"/>
</dbReference>
<evidence type="ECO:0000256" key="3">
    <source>
        <dbReference type="ARBA" id="ARBA00022989"/>
    </source>
</evidence>
<dbReference type="InterPro" id="IPR003439">
    <property type="entry name" value="ABC_transporter-like_ATP-bd"/>
</dbReference>
<dbReference type="PROSITE" id="PS00211">
    <property type="entry name" value="ABC_TRANSPORTER_1"/>
    <property type="match status" value="1"/>
</dbReference>
<feature type="transmembrane region" description="Helical" evidence="5">
    <location>
        <begin position="50"/>
        <end position="71"/>
    </location>
</feature>
<comment type="subcellular location">
    <subcellularLocation>
        <location evidence="1">Cell membrane</location>
        <topology evidence="1">Multi-pass membrane protein</topology>
    </subcellularLocation>
</comment>
<dbReference type="InterPro" id="IPR039421">
    <property type="entry name" value="Type_1_exporter"/>
</dbReference>
<dbReference type="GO" id="GO:0016887">
    <property type="term" value="F:ATP hydrolysis activity"/>
    <property type="evidence" value="ECO:0007669"/>
    <property type="project" value="InterPro"/>
</dbReference>
<dbReference type="SUPFAM" id="SSF90123">
    <property type="entry name" value="ABC transporter transmembrane region"/>
    <property type="match status" value="1"/>
</dbReference>
<evidence type="ECO:0000256" key="2">
    <source>
        <dbReference type="ARBA" id="ARBA00022692"/>
    </source>
</evidence>
<feature type="domain" description="ABC transmembrane type-1" evidence="6">
    <location>
        <begin position="51"/>
        <end position="329"/>
    </location>
</feature>
<keyword evidence="3 5" id="KW-1133">Transmembrane helix</keyword>
<dbReference type="STRING" id="1705.CA21670_13020"/>
<dbReference type="InterPro" id="IPR017871">
    <property type="entry name" value="ABC_transporter-like_CS"/>
</dbReference>
<feature type="transmembrane region" description="Helical" evidence="5">
    <location>
        <begin position="272"/>
        <end position="290"/>
    </location>
</feature>
<comment type="caution">
    <text evidence="7">The sequence shown here is derived from an EMBL/GenBank/DDBJ whole genome shotgun (WGS) entry which is preliminary data.</text>
</comment>
<dbReference type="Proteomes" id="UP000076947">
    <property type="component" value="Unassembled WGS sequence"/>
</dbReference>
<dbReference type="Gene3D" id="1.20.1560.10">
    <property type="entry name" value="ABC transporter type 1, transmembrane domain"/>
    <property type="match status" value="1"/>
</dbReference>
<gene>
    <name evidence="7" type="ORF">AYJ05_09135</name>
</gene>
<feature type="transmembrane region" description="Helical" evidence="5">
    <location>
        <begin position="186"/>
        <end position="205"/>
    </location>
</feature>
<dbReference type="SUPFAM" id="SSF52540">
    <property type="entry name" value="P-loop containing nucleoside triphosphate hydrolases"/>
    <property type="match status" value="1"/>
</dbReference>
<keyword evidence="2 5" id="KW-0812">Transmembrane</keyword>
<protein>
    <submittedName>
        <fullName evidence="7">ABC transporter permease</fullName>
    </submittedName>
</protein>
<evidence type="ECO:0000256" key="5">
    <source>
        <dbReference type="SAM" id="Phobius"/>
    </source>
</evidence>
<sequence>MSAPKYPRMRTWAWYVPEDSPPSTYDINATRWDSPVRASLSLLGMHPTSVWMTLVSMGLSAPVGAAVSAVIGYATENVFRELTWASLLVPVLLTILLLWFQWVAESTADAFTEVGTARTTHDLRLGLLQRLLRSRTQGLNPGRLLNTMDEDSNNIGQLKEILNFPVMMLGYVVGAVIVIAPSSPVVATALPVGVALTMLVSYFTAKSLTKVTASRRANDNIALSLATDAAQGNRVVKGLGAGDIVSQRFAKVSQAALDSMLKEVRTLSWTTLVRQLVPTMWAIALVLYAITQTYAGEISTGALMTIVMLVPPALTSTGYALGFLTQFYARALASTQRIASLVDDLQPQPTPANSTGNNTDSIATAFNLGQGLTVWQPITVPGRHRIAEDIKLLGSMGALCPPHQVSVLEGTLADNINPEGSFSLEQVHEALDAAACHDIVTRLGGFGEDGELPTTGIGEAGLNLSGGQRQRVALARALAYDPQVLVLDEPTTGLDSITLATVARRVASLRAGRMTIVISSSPSWAAVADEVVTR</sequence>
<dbReference type="Gene3D" id="3.40.50.300">
    <property type="entry name" value="P-loop containing nucleotide triphosphate hydrolases"/>
    <property type="match status" value="1"/>
</dbReference>
<dbReference type="OrthoDB" id="4966664at2"/>
<dbReference type="AlphaFoldDB" id="A0A177IMC5"/>
<evidence type="ECO:0000256" key="1">
    <source>
        <dbReference type="ARBA" id="ARBA00004651"/>
    </source>
</evidence>
<reference evidence="8" key="1">
    <citation type="submission" date="2016-02" db="EMBL/GenBank/DDBJ databases">
        <authorList>
            <person name="Kaur G."/>
            <person name="Nair G.R."/>
            <person name="Mayilraj S."/>
        </authorList>
    </citation>
    <scope>NUCLEOTIDE SEQUENCE [LARGE SCALE GENOMIC DNA]</scope>
    <source>
        <strain evidence="8">GA-15</strain>
    </source>
</reference>
<feature type="transmembrane region" description="Helical" evidence="5">
    <location>
        <begin position="161"/>
        <end position="180"/>
    </location>
</feature>
<dbReference type="PANTHER" id="PTHR43394">
    <property type="entry name" value="ATP-DEPENDENT PERMEASE MDL1, MITOCHONDRIAL"/>
    <property type="match status" value="1"/>
</dbReference>
<dbReference type="Pfam" id="PF00005">
    <property type="entry name" value="ABC_tran"/>
    <property type="match status" value="1"/>
</dbReference>
<evidence type="ECO:0000313" key="7">
    <source>
        <dbReference type="EMBL" id="OAH29978.1"/>
    </source>
</evidence>
<organism evidence="7 8">
    <name type="scientific">Corynebacterium stationis</name>
    <dbReference type="NCBI Taxonomy" id="1705"/>
    <lineage>
        <taxon>Bacteria</taxon>
        <taxon>Bacillati</taxon>
        <taxon>Actinomycetota</taxon>
        <taxon>Actinomycetes</taxon>
        <taxon>Mycobacteriales</taxon>
        <taxon>Corynebacteriaceae</taxon>
        <taxon>Corynebacterium</taxon>
    </lineage>
</organism>
<dbReference type="InterPro" id="IPR036640">
    <property type="entry name" value="ABC1_TM_sf"/>
</dbReference>
<feature type="transmembrane region" description="Helical" evidence="5">
    <location>
        <begin position="83"/>
        <end position="100"/>
    </location>
</feature>
<evidence type="ECO:0000259" key="6">
    <source>
        <dbReference type="PROSITE" id="PS50929"/>
    </source>
</evidence>
<name>A0A177IMC5_9CORY</name>
<evidence type="ECO:0000313" key="8">
    <source>
        <dbReference type="Proteomes" id="UP000076947"/>
    </source>
</evidence>
<dbReference type="PANTHER" id="PTHR43394:SF1">
    <property type="entry name" value="ATP-BINDING CASSETTE SUB-FAMILY B MEMBER 10, MITOCHONDRIAL"/>
    <property type="match status" value="1"/>
</dbReference>
<dbReference type="InterPro" id="IPR027417">
    <property type="entry name" value="P-loop_NTPase"/>
</dbReference>
<dbReference type="InterPro" id="IPR011527">
    <property type="entry name" value="ABC1_TM_dom"/>
</dbReference>
<accession>A0A177IMC5</accession>
<dbReference type="GO" id="GO:0015421">
    <property type="term" value="F:ABC-type oligopeptide transporter activity"/>
    <property type="evidence" value="ECO:0007669"/>
    <property type="project" value="TreeGrafter"/>
</dbReference>